<organism evidence="1 2">
    <name type="scientific">Aedoeadaptatus acetigenes</name>
    <dbReference type="NCBI Taxonomy" id="2981723"/>
    <lineage>
        <taxon>Bacteria</taxon>
        <taxon>Bacillati</taxon>
        <taxon>Bacillota</taxon>
        <taxon>Tissierellia</taxon>
        <taxon>Tissierellales</taxon>
        <taxon>Peptoniphilaceae</taxon>
        <taxon>Aedoeadaptatus</taxon>
    </lineage>
</organism>
<evidence type="ECO:0000313" key="1">
    <source>
        <dbReference type="EMBL" id="MEQ3353071.1"/>
    </source>
</evidence>
<keyword evidence="2" id="KW-1185">Reference proteome</keyword>
<sequence>MEPGSLRAFRRLEKDMLRTEKAYVQVLMKAMDEKEAADLCALEKRQSEFEAAIREFKAALYE</sequence>
<dbReference type="Proteomes" id="UP001481872">
    <property type="component" value="Unassembled WGS sequence"/>
</dbReference>
<dbReference type="EMBL" id="JBBNPS010000003">
    <property type="protein sequence ID" value="MEQ3353071.1"/>
    <property type="molecule type" value="Genomic_DNA"/>
</dbReference>
<protein>
    <submittedName>
        <fullName evidence="1">Uncharacterized protein</fullName>
    </submittedName>
</protein>
<accession>A0ABV1J4F8</accession>
<gene>
    <name evidence="1" type="ORF">AAA081_01970</name>
</gene>
<proteinExistence type="predicted"/>
<dbReference type="RefSeq" id="WP_349053481.1">
    <property type="nucleotide sequence ID" value="NZ_JBBNPS010000003.1"/>
</dbReference>
<name>A0ABV1J4F8_9FIRM</name>
<reference evidence="1 2" key="1">
    <citation type="submission" date="2024-04" db="EMBL/GenBank/DDBJ databases">
        <title>Human intestinal bacterial collection.</title>
        <authorList>
            <person name="Pauvert C."/>
            <person name="Hitch T.C.A."/>
            <person name="Clavel T."/>
        </authorList>
    </citation>
    <scope>NUCLEOTIDE SEQUENCE [LARGE SCALE GENOMIC DNA]</scope>
    <source>
        <strain evidence="1 2">CLA-SR-H026</strain>
    </source>
</reference>
<evidence type="ECO:0000313" key="2">
    <source>
        <dbReference type="Proteomes" id="UP001481872"/>
    </source>
</evidence>
<comment type="caution">
    <text evidence="1">The sequence shown here is derived from an EMBL/GenBank/DDBJ whole genome shotgun (WGS) entry which is preliminary data.</text>
</comment>